<dbReference type="GO" id="GO:0036503">
    <property type="term" value="P:ERAD pathway"/>
    <property type="evidence" value="ECO:0007669"/>
    <property type="project" value="TreeGrafter"/>
</dbReference>
<dbReference type="PANTHER" id="PTHR13312:SF0">
    <property type="entry name" value="UBIQUITIN THIOESTERASE OTU1"/>
    <property type="match status" value="1"/>
</dbReference>
<evidence type="ECO:0000256" key="5">
    <source>
        <dbReference type="ARBA" id="ARBA00022807"/>
    </source>
</evidence>
<keyword evidence="5 6" id="KW-0788">Thiol protease</keyword>
<keyword evidence="9" id="KW-1185">Reference proteome</keyword>
<dbReference type="GO" id="GO:0030968">
    <property type="term" value="P:endoplasmic reticulum unfolded protein response"/>
    <property type="evidence" value="ECO:0007669"/>
    <property type="project" value="TreeGrafter"/>
</dbReference>
<dbReference type="InterPro" id="IPR038765">
    <property type="entry name" value="Papain-like_cys_pep_sf"/>
</dbReference>
<dbReference type="SUPFAM" id="SSF54001">
    <property type="entry name" value="Cysteine proteinases"/>
    <property type="match status" value="1"/>
</dbReference>
<protein>
    <recommendedName>
        <fullName evidence="6">Ubiquitin thioesterase OTU</fullName>
        <ecNumber evidence="6">3.4.19.12</ecNumber>
    </recommendedName>
</protein>
<proteinExistence type="predicted"/>
<reference evidence="8" key="1">
    <citation type="submission" date="2020-12" db="EMBL/GenBank/DDBJ databases">
        <authorList>
            <person name="Iha C."/>
        </authorList>
    </citation>
    <scope>NUCLEOTIDE SEQUENCE</scope>
</reference>
<keyword evidence="3 6" id="KW-0833">Ubl conjugation pathway</keyword>
<evidence type="ECO:0000256" key="3">
    <source>
        <dbReference type="ARBA" id="ARBA00022786"/>
    </source>
</evidence>
<feature type="domain" description="OTU" evidence="7">
    <location>
        <begin position="138"/>
        <end position="260"/>
    </location>
</feature>
<dbReference type="InterPro" id="IPR003323">
    <property type="entry name" value="OTU_dom"/>
</dbReference>
<dbReference type="Gene3D" id="3.90.70.80">
    <property type="match status" value="1"/>
</dbReference>
<name>A0A8S1IMB2_9CHLO</name>
<sequence length="340" mass="36987">MSVASFQELLAKETGVEAAVQEVLVGFPPKLLQLPADPQKAQISCLGIEDGETIVVRRHESPRAAADTLNSQGNPTSVMAEPADTVDDESIARALAMSYGDSAAGPGPSAPAWHDDVTIGDETGMPISSEVLPDGTCIVRRYVDSDNSCLFTAVAYAMENNRLRGYDLRQIIATAVATDPTTYNEGVLGKSIPEYQRWILHPQRWGGPIELSILASYYRTQIAAFDIQTTRCDIYGEREGYADRVMVIYDGLHYDALALAPTEQADEDLDVTKFDPHSQYGSVIMAGAKNLVLKLHATCQFTDTSHFKLRCGQCGTGLTGELHAMEHAQVTGHRGFAEYK</sequence>
<keyword evidence="2" id="KW-0645">Protease</keyword>
<organism evidence="8 9">
    <name type="scientific">Ostreobium quekettii</name>
    <dbReference type="NCBI Taxonomy" id="121088"/>
    <lineage>
        <taxon>Eukaryota</taxon>
        <taxon>Viridiplantae</taxon>
        <taxon>Chlorophyta</taxon>
        <taxon>core chlorophytes</taxon>
        <taxon>Ulvophyceae</taxon>
        <taxon>TCBD clade</taxon>
        <taxon>Bryopsidales</taxon>
        <taxon>Ostreobineae</taxon>
        <taxon>Ostreobiaceae</taxon>
        <taxon>Ostreobium</taxon>
    </lineage>
</organism>
<dbReference type="GO" id="GO:0004843">
    <property type="term" value="F:cysteine-type deubiquitinase activity"/>
    <property type="evidence" value="ECO:0007669"/>
    <property type="project" value="UniProtKB-UniRule"/>
</dbReference>
<comment type="catalytic activity">
    <reaction evidence="1 6">
        <text>Thiol-dependent hydrolysis of ester, thioester, amide, peptide and isopeptide bonds formed by the C-terminal Gly of ubiquitin (a 76-residue protein attached to proteins as an intracellular targeting signal).</text>
        <dbReference type="EC" id="3.4.19.12"/>
    </reaction>
</comment>
<dbReference type="EMBL" id="CAJHUC010000445">
    <property type="protein sequence ID" value="CAD7696213.1"/>
    <property type="molecule type" value="Genomic_DNA"/>
</dbReference>
<dbReference type="PROSITE" id="PS00028">
    <property type="entry name" value="ZINC_FINGER_C2H2_1"/>
    <property type="match status" value="1"/>
</dbReference>
<evidence type="ECO:0000256" key="6">
    <source>
        <dbReference type="RuleBase" id="RU367104"/>
    </source>
</evidence>
<comment type="subcellular location">
    <subcellularLocation>
        <location evidence="6">Cytoplasm</location>
    </subcellularLocation>
</comment>
<dbReference type="Proteomes" id="UP000708148">
    <property type="component" value="Unassembled WGS sequence"/>
</dbReference>
<dbReference type="InterPro" id="IPR013087">
    <property type="entry name" value="Znf_C2H2_type"/>
</dbReference>
<dbReference type="InterPro" id="IPR057766">
    <property type="entry name" value="Znf-C2H2_OTU1-like_C"/>
</dbReference>
<dbReference type="EC" id="3.4.19.12" evidence="6"/>
<evidence type="ECO:0000259" key="7">
    <source>
        <dbReference type="PROSITE" id="PS50802"/>
    </source>
</evidence>
<comment type="function">
    <text evidence="6">Hydrolase that can remove conjugated ubiquitin from proteins and may therefore play an important regulatory role at the level of protein turnover by preventing degradation.</text>
</comment>
<dbReference type="PANTHER" id="PTHR13312">
    <property type="entry name" value="HIV-INDUCED PROTEIN-7-LIKE PROTEASE"/>
    <property type="match status" value="1"/>
</dbReference>
<dbReference type="AlphaFoldDB" id="A0A8S1IMB2"/>
<evidence type="ECO:0000256" key="1">
    <source>
        <dbReference type="ARBA" id="ARBA00000707"/>
    </source>
</evidence>
<dbReference type="GO" id="GO:0016579">
    <property type="term" value="P:protein deubiquitination"/>
    <property type="evidence" value="ECO:0007669"/>
    <property type="project" value="TreeGrafter"/>
</dbReference>
<dbReference type="GO" id="GO:0005634">
    <property type="term" value="C:nucleus"/>
    <property type="evidence" value="ECO:0007669"/>
    <property type="project" value="TreeGrafter"/>
</dbReference>
<accession>A0A8S1IMB2</accession>
<evidence type="ECO:0000313" key="8">
    <source>
        <dbReference type="EMBL" id="CAD7696213.1"/>
    </source>
</evidence>
<dbReference type="GO" id="GO:0005829">
    <property type="term" value="C:cytosol"/>
    <property type="evidence" value="ECO:0007669"/>
    <property type="project" value="TreeGrafter"/>
</dbReference>
<dbReference type="PROSITE" id="PS50802">
    <property type="entry name" value="OTU"/>
    <property type="match status" value="1"/>
</dbReference>
<keyword evidence="4 6" id="KW-0378">Hydrolase</keyword>
<gene>
    <name evidence="8" type="ORF">OSTQU699_LOCUS1574</name>
</gene>
<dbReference type="OrthoDB" id="65596at2759"/>
<evidence type="ECO:0000256" key="4">
    <source>
        <dbReference type="ARBA" id="ARBA00022801"/>
    </source>
</evidence>
<dbReference type="Gene3D" id="3.10.20.90">
    <property type="entry name" value="Phosphatidylinositol 3-kinase Catalytic Subunit, Chain A, domain 1"/>
    <property type="match status" value="1"/>
</dbReference>
<dbReference type="CDD" id="cd22793">
    <property type="entry name" value="OTU_plant_OTU1_2-like"/>
    <property type="match status" value="1"/>
</dbReference>
<evidence type="ECO:0000313" key="9">
    <source>
        <dbReference type="Proteomes" id="UP000708148"/>
    </source>
</evidence>
<dbReference type="Pfam" id="PF24560">
    <property type="entry name" value="zf-C2H2_OTU1_C"/>
    <property type="match status" value="1"/>
</dbReference>
<evidence type="ECO:0000256" key="2">
    <source>
        <dbReference type="ARBA" id="ARBA00022670"/>
    </source>
</evidence>
<comment type="caution">
    <text evidence="8">The sequence shown here is derived from an EMBL/GenBank/DDBJ whole genome shotgun (WGS) entry which is preliminary data.</text>
</comment>
<keyword evidence="6" id="KW-0963">Cytoplasm</keyword>